<feature type="transmembrane region" description="Helical" evidence="6">
    <location>
        <begin position="7"/>
        <end position="30"/>
    </location>
</feature>
<reference evidence="8 9" key="1">
    <citation type="submission" date="2019-03" db="EMBL/GenBank/DDBJ databases">
        <title>Genomic Encyclopedia of Archaeal and Bacterial Type Strains, Phase II (KMG-II): from individual species to whole genera.</title>
        <authorList>
            <person name="Goeker M."/>
        </authorList>
    </citation>
    <scope>NUCLEOTIDE SEQUENCE [LARGE SCALE GENOMIC DNA]</scope>
    <source>
        <strain evidence="8 9">DSM 28353</strain>
    </source>
</reference>
<organism evidence="8 9">
    <name type="scientific">Sphingobacterium yanglingense</name>
    <dbReference type="NCBI Taxonomy" id="1437280"/>
    <lineage>
        <taxon>Bacteria</taxon>
        <taxon>Pseudomonadati</taxon>
        <taxon>Bacteroidota</taxon>
        <taxon>Sphingobacteriia</taxon>
        <taxon>Sphingobacteriales</taxon>
        <taxon>Sphingobacteriaceae</taxon>
        <taxon>Sphingobacterium</taxon>
    </lineage>
</organism>
<proteinExistence type="predicted"/>
<dbReference type="GO" id="GO:0005886">
    <property type="term" value="C:plasma membrane"/>
    <property type="evidence" value="ECO:0007669"/>
    <property type="project" value="InterPro"/>
</dbReference>
<accession>A0A4R6WTY3</accession>
<evidence type="ECO:0000256" key="4">
    <source>
        <dbReference type="ARBA" id="ARBA00023136"/>
    </source>
</evidence>
<comment type="caution">
    <text evidence="8">The sequence shown here is derived from an EMBL/GenBank/DDBJ whole genome shotgun (WGS) entry which is preliminary data.</text>
</comment>
<keyword evidence="9" id="KW-1185">Reference proteome</keyword>
<feature type="domain" description="Translocation and assembly module TamB C-terminal" evidence="7">
    <location>
        <begin position="1197"/>
        <end position="1635"/>
    </location>
</feature>
<evidence type="ECO:0000256" key="6">
    <source>
        <dbReference type="SAM" id="Phobius"/>
    </source>
</evidence>
<feature type="region of interest" description="Disordered" evidence="5">
    <location>
        <begin position="1714"/>
        <end position="1762"/>
    </location>
</feature>
<gene>
    <name evidence="8" type="ORF">CLV99_0169</name>
</gene>
<keyword evidence="4 6" id="KW-0472">Membrane</keyword>
<evidence type="ECO:0000256" key="3">
    <source>
        <dbReference type="ARBA" id="ARBA00022989"/>
    </source>
</evidence>
<feature type="compositionally biased region" description="Basic and acidic residues" evidence="5">
    <location>
        <begin position="1730"/>
        <end position="1762"/>
    </location>
</feature>
<dbReference type="Proteomes" id="UP000295292">
    <property type="component" value="Unassembled WGS sequence"/>
</dbReference>
<dbReference type="OrthoDB" id="9811276at2"/>
<dbReference type="PANTHER" id="PTHR36985:SF1">
    <property type="entry name" value="TRANSLOCATION AND ASSEMBLY MODULE SUBUNIT TAMB"/>
    <property type="match status" value="1"/>
</dbReference>
<evidence type="ECO:0000259" key="7">
    <source>
        <dbReference type="Pfam" id="PF04357"/>
    </source>
</evidence>
<evidence type="ECO:0000313" key="9">
    <source>
        <dbReference type="Proteomes" id="UP000295292"/>
    </source>
</evidence>
<evidence type="ECO:0000256" key="2">
    <source>
        <dbReference type="ARBA" id="ARBA00022692"/>
    </source>
</evidence>
<evidence type="ECO:0000256" key="5">
    <source>
        <dbReference type="SAM" id="MobiDB-lite"/>
    </source>
</evidence>
<keyword evidence="2 6" id="KW-0812">Transmembrane</keyword>
<dbReference type="RefSeq" id="WP_133582596.1">
    <property type="nucleotide sequence ID" value="NZ_SNYV01000002.1"/>
</dbReference>
<sequence length="1762" mass="197249">MNKFTRVLLRIFLWIFGSVIALVLLVIFLIRLPSVQNYIAGKVAHYLETKIGTPVNIGYVNITFPKKLVLENIYFEDQSQDTLLSGEKLMVDINMLKILKNTIEIQEIDLEGITAKITRSAPDGSFNFDYILKAFTSEKESTPTAPDTASALLFNIDKVNFDRIRFAYKDDMIGTSADIWLNHFDTRIKTFDLKDNMTFDMPKINLEGLTAYVKQWAPSTESTKPSPEDFGITDSSANTTALLPNIGTEFIKLKDIFVRYQDVSSAMDTKFDIKNLSANVDLIDLNKEVVRLRELILDQSDSYVTFGKTTKKTSTTSDTSSVNWVVTTDKVVIDKTNFAFRDDNQARMQGFDYFNIKITNLAGALDELHYSADSISGSLLNLTAKDHSGFYLKKLKADFTYTNTGATIENLLAETPNTIIRDYFKITYPSLDAVAKNPGLLSIDAKVKKTQIDMSDIRFFVPDLEQMDVMQPLLTKRFFLDGHIVGKLNDLHIPSLNFRTLDNTNIIASADIKGLPDTDKLFINLNLKKLTTSKKDLDRLIAKSMLPKDMAFQFPNSISLSGTFKGGMKGFDTNMSLLTEKGNATVNGYLNMAGRDTTYDATLSISDFNIGHLLEQDSTLGIVSIDAQVKGQGLDPKTMRASMSGTVNRLDAMGYQYHDILLDLTAQNGDIAGNINSIDPNVKFNLDMAADMRGAYPAVKAELMIDSVNLKNLKLMKDDFRYHGKVNLDLTTADINHLNGDLIVSHSSIAYNDSRYALDTISVTALADTNRNALVLKSEFLKAHLVGKYKLTELAASLQDVAKIYYNPKNEPPTPLKYENQNFEFSATLNNSRFLRDFLPGLERMDDISLDGTFNSQQKSIMAKLIAPTLIYDGIEVKDVGLDIITVDSTMYYSTLINKIKVNNIELNNTVLSGKIIENNLDFGLWIKDKAQKDRYHLGAKMSVDESNYMLSLFEDGLMLNYDKWNINPSNQLSFGKDGIRAQDFKLSYKGQDFSIQSQDSTFNSPIDLTFNNFRIETFSSMLESDVLNFGGGINGAATVSRLSSNPVFVSDLEIKKFYFGQDTVGNILVKVDNLKENTYSADVKITENGNDVQLLGEYIAPPTGEASFNASLELKPLKIKTIEAFSMGYLKNSEGDLNGLLQIGGNFDAPKISGDLTFNKARMNVSMLNADLLMDKQKITFNNQGINFKQFALNDLRGNQAKLNGSILTKNYTDFDFNLNLTTKNFAAVNSTREDNDLFYGKLNITSNIRISGDLNKPVIDGDVKANENTDFVFIVPNENPGIAERDGVVKFVDKSDTAKANIFARLDSMTTATKLSGMDLALNLSTDREAKFKVIIDEGSQDALNIQGIAELNTAIDASEKITMSGTFTVEKGNYSFNFGPIKKEFDFEKGSTITWNGDPLDARMDITAVYKGRFPTLELVSNQIGTESQNLYKQRVPFNVKLILSGELFKPDIRFDIDLDENNAIVSQDVVSKVNIGLASLRDDPAELNKQVFSLIIMGRFMSSNPFESLSGGGGVEGMARSSVSSFLSSQLNNLASDLIKGVELDFNLQSEQDYLTGSGQNRTDLAVGISKMLFDDRLKITVGSNFEVEGNTRPGEKPNNIAGDISIDYQLSKDGRYFARVYRKNQYQATLQGQFVETGIGFIINMSYNRFRELFMSSKALEQYYNSDNSNFRKRFNVDRMETDSIYRDSVRTIIRDSLILHSPEFRKRMQEREAQEKLQQTQDSIKNKKDSTHQGAEVKKPLSAIRNEEEERRQNEK</sequence>
<comment type="subcellular location">
    <subcellularLocation>
        <location evidence="1">Membrane</location>
        <topology evidence="1">Single-pass membrane protein</topology>
    </subcellularLocation>
</comment>
<evidence type="ECO:0000313" key="8">
    <source>
        <dbReference type="EMBL" id="TDQ82594.1"/>
    </source>
</evidence>
<dbReference type="InterPro" id="IPR007452">
    <property type="entry name" value="TamB_C"/>
</dbReference>
<dbReference type="Pfam" id="PF04357">
    <property type="entry name" value="TamB"/>
    <property type="match status" value="1"/>
</dbReference>
<dbReference type="GO" id="GO:0009306">
    <property type="term" value="P:protein secretion"/>
    <property type="evidence" value="ECO:0007669"/>
    <property type="project" value="InterPro"/>
</dbReference>
<keyword evidence="3 6" id="KW-1133">Transmembrane helix</keyword>
<protein>
    <submittedName>
        <fullName evidence="8">Uncharacterized protein DUF490</fullName>
    </submittedName>
</protein>
<name>A0A4R6WTY3_9SPHI</name>
<dbReference type="EMBL" id="SNYV01000002">
    <property type="protein sequence ID" value="TDQ82594.1"/>
    <property type="molecule type" value="Genomic_DNA"/>
</dbReference>
<evidence type="ECO:0000256" key="1">
    <source>
        <dbReference type="ARBA" id="ARBA00004167"/>
    </source>
</evidence>
<dbReference type="PANTHER" id="PTHR36985">
    <property type="entry name" value="TRANSLOCATION AND ASSEMBLY MODULE SUBUNIT TAMB"/>
    <property type="match status" value="1"/>
</dbReference>